<organism evidence="2 3">
    <name type="scientific">Hevea brasiliensis</name>
    <name type="common">Para rubber tree</name>
    <name type="synonym">Siphonia brasiliensis</name>
    <dbReference type="NCBI Taxonomy" id="3981"/>
    <lineage>
        <taxon>Eukaryota</taxon>
        <taxon>Viridiplantae</taxon>
        <taxon>Streptophyta</taxon>
        <taxon>Embryophyta</taxon>
        <taxon>Tracheophyta</taxon>
        <taxon>Spermatophyta</taxon>
        <taxon>Magnoliopsida</taxon>
        <taxon>eudicotyledons</taxon>
        <taxon>Gunneridae</taxon>
        <taxon>Pentapetalae</taxon>
        <taxon>rosids</taxon>
        <taxon>fabids</taxon>
        <taxon>Malpighiales</taxon>
        <taxon>Euphorbiaceae</taxon>
        <taxon>Crotonoideae</taxon>
        <taxon>Micrandreae</taxon>
        <taxon>Hevea</taxon>
    </lineage>
</organism>
<feature type="region of interest" description="Disordered" evidence="1">
    <location>
        <begin position="1"/>
        <end position="58"/>
    </location>
</feature>
<name>A0A6A6NAR8_HEVBR</name>
<dbReference type="EMBL" id="JAAGAX010000002">
    <property type="protein sequence ID" value="KAF2321656.1"/>
    <property type="molecule type" value="Genomic_DNA"/>
</dbReference>
<feature type="compositionally biased region" description="Basic and acidic residues" evidence="1">
    <location>
        <begin position="16"/>
        <end position="35"/>
    </location>
</feature>
<accession>A0A6A6NAR8</accession>
<sequence>MSKRQLHRSGDDEEDVLTHDEKDGTDQLPKSERQRVGSYASNEDADKPQFLPSGEINPSSAKFLNAQEIPIEKFICVLKRKKKRQAMKLEDDKQRASYKACAEDSGLKDQLFKVKTFDLRGGTRGTLCINTKIDYDDINQYLSERKKLPCTRKNSQ</sequence>
<protein>
    <submittedName>
        <fullName evidence="2">Uncharacterized protein</fullName>
    </submittedName>
</protein>
<comment type="caution">
    <text evidence="2">The sequence shown here is derived from an EMBL/GenBank/DDBJ whole genome shotgun (WGS) entry which is preliminary data.</text>
</comment>
<dbReference type="AlphaFoldDB" id="A0A6A6NAR8"/>
<evidence type="ECO:0000313" key="2">
    <source>
        <dbReference type="EMBL" id="KAF2321656.1"/>
    </source>
</evidence>
<keyword evidence="3" id="KW-1185">Reference proteome</keyword>
<evidence type="ECO:0000313" key="3">
    <source>
        <dbReference type="Proteomes" id="UP000467840"/>
    </source>
</evidence>
<proteinExistence type="predicted"/>
<dbReference type="Proteomes" id="UP000467840">
    <property type="component" value="Chromosome 11"/>
</dbReference>
<gene>
    <name evidence="2" type="ORF">GH714_000930</name>
</gene>
<evidence type="ECO:0000256" key="1">
    <source>
        <dbReference type="SAM" id="MobiDB-lite"/>
    </source>
</evidence>
<reference evidence="2 3" key="1">
    <citation type="journal article" date="2020" name="Mol. Plant">
        <title>The Chromosome-Based Rubber Tree Genome Provides New Insights into Spurge Genome Evolution and Rubber Biosynthesis.</title>
        <authorList>
            <person name="Liu J."/>
            <person name="Shi C."/>
            <person name="Shi C.C."/>
            <person name="Li W."/>
            <person name="Zhang Q.J."/>
            <person name="Zhang Y."/>
            <person name="Li K."/>
            <person name="Lu H.F."/>
            <person name="Shi C."/>
            <person name="Zhu S.T."/>
            <person name="Xiao Z.Y."/>
            <person name="Nan H."/>
            <person name="Yue Y."/>
            <person name="Zhu X.G."/>
            <person name="Wu Y."/>
            <person name="Hong X.N."/>
            <person name="Fan G.Y."/>
            <person name="Tong Y."/>
            <person name="Zhang D."/>
            <person name="Mao C.L."/>
            <person name="Liu Y.L."/>
            <person name="Hao S.J."/>
            <person name="Liu W.Q."/>
            <person name="Lv M.Q."/>
            <person name="Zhang H.B."/>
            <person name="Liu Y."/>
            <person name="Hu-Tang G.R."/>
            <person name="Wang J.P."/>
            <person name="Wang J.H."/>
            <person name="Sun Y.H."/>
            <person name="Ni S.B."/>
            <person name="Chen W.B."/>
            <person name="Zhang X.C."/>
            <person name="Jiao Y.N."/>
            <person name="Eichler E.E."/>
            <person name="Li G.H."/>
            <person name="Liu X."/>
            <person name="Gao L.Z."/>
        </authorList>
    </citation>
    <scope>NUCLEOTIDE SEQUENCE [LARGE SCALE GENOMIC DNA]</scope>
    <source>
        <strain evidence="3">cv. GT1</strain>
        <tissue evidence="2">Leaf</tissue>
    </source>
</reference>